<accession>A0A2W5S1B3</accession>
<evidence type="ECO:0008006" key="5">
    <source>
        <dbReference type="Google" id="ProtNLM"/>
    </source>
</evidence>
<dbReference type="EMBL" id="QFQS01000005">
    <property type="protein sequence ID" value="PZQ95866.1"/>
    <property type="molecule type" value="Genomic_DNA"/>
</dbReference>
<sequence length="78" mass="7881">MRLMLAGILGMGLLGGCVSNAPSGGGQPAPVPGQAMPPIETPATLPSSPAQAAAYDEYFKQDTSMQEACKDGMIGKCP</sequence>
<protein>
    <recommendedName>
        <fullName evidence="5">Lipoprotein</fullName>
    </recommendedName>
</protein>
<feature type="chain" id="PRO_5016170753" description="Lipoprotein" evidence="2">
    <location>
        <begin position="22"/>
        <end position="78"/>
    </location>
</feature>
<dbReference type="PROSITE" id="PS51257">
    <property type="entry name" value="PROKAR_LIPOPROTEIN"/>
    <property type="match status" value="1"/>
</dbReference>
<gene>
    <name evidence="3" type="ORF">DI533_17655</name>
</gene>
<evidence type="ECO:0000313" key="3">
    <source>
        <dbReference type="EMBL" id="PZQ95866.1"/>
    </source>
</evidence>
<feature type="region of interest" description="Disordered" evidence="1">
    <location>
        <begin position="21"/>
        <end position="47"/>
    </location>
</feature>
<comment type="caution">
    <text evidence="3">The sequence shown here is derived from an EMBL/GenBank/DDBJ whole genome shotgun (WGS) entry which is preliminary data.</text>
</comment>
<evidence type="ECO:0000256" key="1">
    <source>
        <dbReference type="SAM" id="MobiDB-lite"/>
    </source>
</evidence>
<proteinExistence type="predicted"/>
<evidence type="ECO:0000313" key="4">
    <source>
        <dbReference type="Proteomes" id="UP000248975"/>
    </source>
</evidence>
<dbReference type="Proteomes" id="UP000248975">
    <property type="component" value="Unassembled WGS sequence"/>
</dbReference>
<reference evidence="3 4" key="1">
    <citation type="submission" date="2017-08" db="EMBL/GenBank/DDBJ databases">
        <title>Infants hospitalized years apart are colonized by the same room-sourced microbial strains.</title>
        <authorList>
            <person name="Brooks B."/>
            <person name="Olm M.R."/>
            <person name="Firek B.A."/>
            <person name="Baker R."/>
            <person name="Thomas B.C."/>
            <person name="Morowitz M.J."/>
            <person name="Banfield J.F."/>
        </authorList>
    </citation>
    <scope>NUCLEOTIDE SEQUENCE [LARGE SCALE GENOMIC DNA]</scope>
    <source>
        <strain evidence="3">S2_003_000_R2_11</strain>
    </source>
</reference>
<name>A0A2W5S1B3_CERSP</name>
<dbReference type="AlphaFoldDB" id="A0A2W5S1B3"/>
<keyword evidence="2" id="KW-0732">Signal</keyword>
<feature type="signal peptide" evidence="2">
    <location>
        <begin position="1"/>
        <end position="21"/>
    </location>
</feature>
<evidence type="ECO:0000256" key="2">
    <source>
        <dbReference type="SAM" id="SignalP"/>
    </source>
</evidence>
<organism evidence="3 4">
    <name type="scientific">Cereibacter sphaeroides</name>
    <name type="common">Rhodobacter sphaeroides</name>
    <dbReference type="NCBI Taxonomy" id="1063"/>
    <lineage>
        <taxon>Bacteria</taxon>
        <taxon>Pseudomonadati</taxon>
        <taxon>Pseudomonadota</taxon>
        <taxon>Alphaproteobacteria</taxon>
        <taxon>Rhodobacterales</taxon>
        <taxon>Paracoccaceae</taxon>
        <taxon>Cereibacter</taxon>
    </lineage>
</organism>